<keyword evidence="1" id="KW-0812">Transmembrane</keyword>
<keyword evidence="1" id="KW-0472">Membrane</keyword>
<dbReference type="Pfam" id="PF15834">
    <property type="entry name" value="THEG4"/>
    <property type="match status" value="1"/>
</dbReference>
<protein>
    <submittedName>
        <fullName evidence="3">Uncharacterized protein</fullName>
    </submittedName>
</protein>
<evidence type="ECO:0000313" key="4">
    <source>
        <dbReference type="Proteomes" id="UP000335636"/>
    </source>
</evidence>
<gene>
    <name evidence="2" type="ORF">GHT09_003386</name>
    <name evidence="3" type="ORF">MONAX_5E023068</name>
</gene>
<dbReference type="EMBL" id="CABDUW010001150">
    <property type="protein sequence ID" value="VTJ79089.1"/>
    <property type="molecule type" value="Genomic_DNA"/>
</dbReference>
<reference evidence="3 4" key="1">
    <citation type="submission" date="2019-04" db="EMBL/GenBank/DDBJ databases">
        <authorList>
            <person name="Alioto T."/>
            <person name="Alioto T."/>
        </authorList>
    </citation>
    <scope>NUCLEOTIDE SEQUENCE [LARGE SCALE GENOMIC DNA]</scope>
</reference>
<dbReference type="PANTHER" id="PTHR37362">
    <property type="entry name" value="TESTIS-EXPRESSED PROTEIN 38"/>
    <property type="match status" value="1"/>
</dbReference>
<feature type="transmembrane region" description="Helical" evidence="1">
    <location>
        <begin position="47"/>
        <end position="74"/>
    </location>
</feature>
<name>A0A5E4CD79_MARMO</name>
<keyword evidence="4" id="KW-1185">Reference proteome</keyword>
<evidence type="ECO:0000313" key="3">
    <source>
        <dbReference type="EMBL" id="VTJ79089.1"/>
    </source>
</evidence>
<dbReference type="Proteomes" id="UP000335636">
    <property type="component" value="Unassembled WGS sequence"/>
</dbReference>
<proteinExistence type="predicted"/>
<accession>A0A5E4CD79</accession>
<dbReference type="Proteomes" id="UP000662637">
    <property type="component" value="Unassembled WGS sequence"/>
</dbReference>
<dbReference type="EMBL" id="WJEC01000163">
    <property type="protein sequence ID" value="KAF7485157.1"/>
    <property type="molecule type" value="Genomic_DNA"/>
</dbReference>
<reference evidence="2" key="2">
    <citation type="submission" date="2020-08" db="EMBL/GenBank/DDBJ databases">
        <authorList>
            <person name="Shumante A."/>
            <person name="Zimin A.V."/>
            <person name="Puiu D."/>
            <person name="Salzberg S.L."/>
        </authorList>
    </citation>
    <scope>NUCLEOTIDE SEQUENCE</scope>
    <source>
        <strain evidence="2">WC2-LM</strain>
        <tissue evidence="2">Liver</tissue>
    </source>
</reference>
<evidence type="ECO:0000313" key="2">
    <source>
        <dbReference type="EMBL" id="KAF7485157.1"/>
    </source>
</evidence>
<keyword evidence="1" id="KW-1133">Transmembrane helix</keyword>
<sequence length="132" mass="15091">MESLPPINSEPLHKHHPWNSQCSEPGDDFFREQWGFSLLRLPLVDRLVVWVALYFGFLGLCSIITGGCILFLHWKKNLQQEERAQQWALTAHSYTPEGRHYANRGSSPKAEASVPLQPDLVVPQQPLSNWMA</sequence>
<dbReference type="AlphaFoldDB" id="A0A5E4CD79"/>
<dbReference type="InterPro" id="IPR031677">
    <property type="entry name" value="TEX38"/>
</dbReference>
<organism evidence="3 4">
    <name type="scientific">Marmota monax</name>
    <name type="common">Woodchuck</name>
    <dbReference type="NCBI Taxonomy" id="9995"/>
    <lineage>
        <taxon>Eukaryota</taxon>
        <taxon>Metazoa</taxon>
        <taxon>Chordata</taxon>
        <taxon>Craniata</taxon>
        <taxon>Vertebrata</taxon>
        <taxon>Euteleostomi</taxon>
        <taxon>Mammalia</taxon>
        <taxon>Eutheria</taxon>
        <taxon>Euarchontoglires</taxon>
        <taxon>Glires</taxon>
        <taxon>Rodentia</taxon>
        <taxon>Sciuromorpha</taxon>
        <taxon>Sciuridae</taxon>
        <taxon>Xerinae</taxon>
        <taxon>Marmotini</taxon>
        <taxon>Marmota</taxon>
    </lineage>
</organism>
<evidence type="ECO:0000256" key="1">
    <source>
        <dbReference type="SAM" id="Phobius"/>
    </source>
</evidence>
<dbReference type="PANTHER" id="PTHR37362:SF1">
    <property type="entry name" value="TESTIS-EXPRESSED PROTEIN 38"/>
    <property type="match status" value="1"/>
</dbReference>